<dbReference type="SUPFAM" id="SSF50939">
    <property type="entry name" value="Sialidases"/>
    <property type="match status" value="1"/>
</dbReference>
<accession>A0A059EAK6</accession>
<dbReference type="EMBL" id="AWFH01000003">
    <property type="protein sequence ID" value="KCZ64562.1"/>
    <property type="molecule type" value="Genomic_DNA"/>
</dbReference>
<comment type="caution">
    <text evidence="3">The sequence shown here is derived from an EMBL/GenBank/DDBJ whole genome shotgun (WGS) entry which is preliminary data.</text>
</comment>
<feature type="signal peptide" evidence="1">
    <location>
        <begin position="1"/>
        <end position="18"/>
    </location>
</feature>
<dbReference type="PANTHER" id="PTHR43752">
    <property type="entry name" value="BNR/ASP-BOX REPEAT FAMILY PROTEIN"/>
    <property type="match status" value="1"/>
</dbReference>
<dbReference type="Proteomes" id="UP000024547">
    <property type="component" value="Unassembled WGS sequence"/>
</dbReference>
<proteinExistence type="predicted"/>
<protein>
    <recommendedName>
        <fullName evidence="2">Sialidase domain-containing protein</fullName>
    </recommendedName>
</protein>
<dbReference type="AlphaFoldDB" id="A0A059EAK6"/>
<dbReference type="Gene3D" id="2.120.10.10">
    <property type="match status" value="1"/>
</dbReference>
<evidence type="ECO:0000313" key="3">
    <source>
        <dbReference type="EMBL" id="KCZ64562.1"/>
    </source>
</evidence>
<evidence type="ECO:0000256" key="1">
    <source>
        <dbReference type="SAM" id="SignalP"/>
    </source>
</evidence>
<dbReference type="PANTHER" id="PTHR43752:SF2">
    <property type="entry name" value="BNR_ASP-BOX REPEAT FAMILY PROTEIN"/>
    <property type="match status" value="1"/>
</dbReference>
<reference evidence="3 4" key="1">
    <citation type="journal article" date="2014" name="Antonie Van Leeuwenhoek">
        <title>Hyphomonas beringensis sp. nov. and Hyphomonas chukchiensis sp. nov., isolated from surface seawater of the Bering Sea and Chukchi Sea.</title>
        <authorList>
            <person name="Li C."/>
            <person name="Lai Q."/>
            <person name="Li G."/>
            <person name="Dong C."/>
            <person name="Wang J."/>
            <person name="Liao Y."/>
            <person name="Shao Z."/>
        </authorList>
    </citation>
    <scope>NUCLEOTIDE SEQUENCE [LARGE SCALE GENOMIC DNA]</scope>
    <source>
        <strain evidence="3 4">22II1-22F38</strain>
    </source>
</reference>
<evidence type="ECO:0000259" key="2">
    <source>
        <dbReference type="Pfam" id="PF13088"/>
    </source>
</evidence>
<feature type="domain" description="Sialidase" evidence="2">
    <location>
        <begin position="78"/>
        <end position="367"/>
    </location>
</feature>
<dbReference type="InterPro" id="IPR036278">
    <property type="entry name" value="Sialidase_sf"/>
</dbReference>
<organism evidence="3 4">
    <name type="scientific">Hyphomonas atlantica</name>
    <dbReference type="NCBI Taxonomy" id="1280948"/>
    <lineage>
        <taxon>Bacteria</taxon>
        <taxon>Pseudomonadati</taxon>
        <taxon>Pseudomonadota</taxon>
        <taxon>Alphaproteobacteria</taxon>
        <taxon>Hyphomonadales</taxon>
        <taxon>Hyphomonadaceae</taxon>
        <taxon>Hyphomonas</taxon>
    </lineage>
</organism>
<dbReference type="eggNOG" id="COG4409">
    <property type="taxonomic scope" value="Bacteria"/>
</dbReference>
<gene>
    <name evidence="3" type="ORF">HY36_13290</name>
</gene>
<keyword evidence="4" id="KW-1185">Reference proteome</keyword>
<evidence type="ECO:0000313" key="4">
    <source>
        <dbReference type="Proteomes" id="UP000024547"/>
    </source>
</evidence>
<feature type="chain" id="PRO_5001577113" description="Sialidase domain-containing protein" evidence="1">
    <location>
        <begin position="19"/>
        <end position="390"/>
    </location>
</feature>
<dbReference type="CDD" id="cd15482">
    <property type="entry name" value="Sialidase_non-viral"/>
    <property type="match status" value="1"/>
</dbReference>
<dbReference type="PATRIC" id="fig|1280948.3.peg.897"/>
<dbReference type="InterPro" id="IPR011040">
    <property type="entry name" value="Sialidase"/>
</dbReference>
<name>A0A059EAK6_9PROT</name>
<dbReference type="Pfam" id="PF13088">
    <property type="entry name" value="BNR_2"/>
    <property type="match status" value="1"/>
</dbReference>
<sequence length="390" mass="43133">MQMLERLFALCLILPLFACTQLQDRPSALHAPAADLFDTSSPDLGLSPLPGAETITVFRPGPGTDQFSNGAVPIAFKGRVFVQWQSSARDEDAPDTWVAYSISADNGDHWSAPRPLTTPSDGEEIRSSGGWWTDGETLVAFLNVWPEGFHKRTGGYTAYRLSQDGETWTEPRPVLGADGTPVNGVIEQDPHLYDGRLHTAFHVRPGIRARPFYTDDPLGLTGWQAGAFENLPSDPPMSRELEPSLFQRGDCLVMVFRDQASSFRQLASESCDRGKSWSRPQLTGMADARTKQSAGNLPDGTAFLVHAPNDDKLRIPLVLSLSEDGHIFDRAFLLRGADDLQPLRTEGLYKRPGYHYPKSWVASEYLFIAYTANKEDVDLTRIPLSALEAR</sequence>
<keyword evidence="1" id="KW-0732">Signal</keyword>
<dbReference type="STRING" id="1280948.HY36_13290"/>